<dbReference type="Pfam" id="PF13443">
    <property type="entry name" value="HTH_26"/>
    <property type="match status" value="1"/>
</dbReference>
<evidence type="ECO:0000313" key="2">
    <source>
        <dbReference type="EMBL" id="RPF47107.1"/>
    </source>
</evidence>
<dbReference type="SUPFAM" id="SSF47413">
    <property type="entry name" value="lambda repressor-like DNA-binding domains"/>
    <property type="match status" value="1"/>
</dbReference>
<name>A0A3N5AQG9_9THEO</name>
<evidence type="ECO:0000313" key="3">
    <source>
        <dbReference type="Proteomes" id="UP000282654"/>
    </source>
</evidence>
<sequence length="75" mass="8296">MPIRSRLAVVMGEKGVRNISQLSRMTGLARTTLTTLWYNRAKGVNFETLEALCKALNCQPGDLLVYIPDEGGEAR</sequence>
<gene>
    <name evidence="2" type="ORF">EDD75_1380</name>
</gene>
<organism evidence="2 3">
    <name type="scientific">Thermodesulfitimonas autotrophica</name>
    <dbReference type="NCBI Taxonomy" id="1894989"/>
    <lineage>
        <taxon>Bacteria</taxon>
        <taxon>Bacillati</taxon>
        <taxon>Bacillota</taxon>
        <taxon>Clostridia</taxon>
        <taxon>Thermoanaerobacterales</taxon>
        <taxon>Thermoanaerobacteraceae</taxon>
        <taxon>Thermodesulfitimonas</taxon>
    </lineage>
</organism>
<dbReference type="PROSITE" id="PS50943">
    <property type="entry name" value="HTH_CROC1"/>
    <property type="match status" value="1"/>
</dbReference>
<dbReference type="PANTHER" id="PTHR37301:SF1">
    <property type="entry name" value="DNA-BINDING PROTEIN"/>
    <property type="match status" value="1"/>
</dbReference>
<reference evidence="2 3" key="1">
    <citation type="submission" date="2018-11" db="EMBL/GenBank/DDBJ databases">
        <title>Genomic Encyclopedia of Type Strains, Phase IV (KMG-IV): sequencing the most valuable type-strain genomes for metagenomic binning, comparative biology and taxonomic classification.</title>
        <authorList>
            <person name="Goeker M."/>
        </authorList>
    </citation>
    <scope>NUCLEOTIDE SEQUENCE [LARGE SCALE GENOMIC DNA]</scope>
    <source>
        <strain evidence="2 3">DSM 102936</strain>
    </source>
</reference>
<evidence type="ECO:0000259" key="1">
    <source>
        <dbReference type="PROSITE" id="PS50943"/>
    </source>
</evidence>
<dbReference type="InterPro" id="IPR001387">
    <property type="entry name" value="Cro/C1-type_HTH"/>
</dbReference>
<comment type="caution">
    <text evidence="2">The sequence shown here is derived from an EMBL/GenBank/DDBJ whole genome shotgun (WGS) entry which is preliminary data.</text>
</comment>
<dbReference type="EMBL" id="RKRE01000002">
    <property type="protein sequence ID" value="RPF47107.1"/>
    <property type="molecule type" value="Genomic_DNA"/>
</dbReference>
<feature type="domain" description="HTH cro/C1-type" evidence="1">
    <location>
        <begin position="20"/>
        <end position="63"/>
    </location>
</feature>
<dbReference type="PANTHER" id="PTHR37301">
    <property type="entry name" value="DNA-BINDING PROTEIN-RELATED"/>
    <property type="match status" value="1"/>
</dbReference>
<dbReference type="GO" id="GO:0003677">
    <property type="term" value="F:DNA binding"/>
    <property type="evidence" value="ECO:0007669"/>
    <property type="project" value="InterPro"/>
</dbReference>
<protein>
    <submittedName>
        <fullName evidence="2">Putative transcriptional regulator</fullName>
    </submittedName>
</protein>
<dbReference type="RefSeq" id="WP_170157749.1">
    <property type="nucleotide sequence ID" value="NZ_RKRE01000002.1"/>
</dbReference>
<keyword evidence="3" id="KW-1185">Reference proteome</keyword>
<dbReference type="AlphaFoldDB" id="A0A3N5AQG9"/>
<dbReference type="Proteomes" id="UP000282654">
    <property type="component" value="Unassembled WGS sequence"/>
</dbReference>
<dbReference type="InterPro" id="IPR010982">
    <property type="entry name" value="Lambda_DNA-bd_dom_sf"/>
</dbReference>
<proteinExistence type="predicted"/>
<dbReference type="Gene3D" id="1.10.260.40">
    <property type="entry name" value="lambda repressor-like DNA-binding domains"/>
    <property type="match status" value="1"/>
</dbReference>
<accession>A0A3N5AQG9</accession>